<dbReference type="Pfam" id="PF04564">
    <property type="entry name" value="U-box"/>
    <property type="match status" value="1"/>
</dbReference>
<dbReference type="PANTHER" id="PTHR46573">
    <property type="entry name" value="WD REPEAT, SAM AND U-BOX DOMAIN-CONTAINING PROTEIN 1"/>
    <property type="match status" value="1"/>
</dbReference>
<feature type="domain" description="U-box" evidence="1">
    <location>
        <begin position="1"/>
        <end position="73"/>
    </location>
</feature>
<dbReference type="RefSeq" id="XP_008618451.1">
    <property type="nucleotide sequence ID" value="XM_008620229.1"/>
</dbReference>
<dbReference type="OMA" id="EYTASHA"/>
<accession>T0Q410</accession>
<dbReference type="SMART" id="SM00504">
    <property type="entry name" value="Ubox"/>
    <property type="match status" value="1"/>
</dbReference>
<gene>
    <name evidence="2" type="ORF">SDRG_14122</name>
</gene>
<dbReference type="AlphaFoldDB" id="T0Q410"/>
<dbReference type="SUPFAM" id="SSF57850">
    <property type="entry name" value="RING/U-box"/>
    <property type="match status" value="1"/>
</dbReference>
<evidence type="ECO:0000259" key="1">
    <source>
        <dbReference type="PROSITE" id="PS51698"/>
    </source>
</evidence>
<dbReference type="eggNOG" id="ENOG502S95A">
    <property type="taxonomic scope" value="Eukaryota"/>
</dbReference>
<dbReference type="Gene3D" id="3.30.40.10">
    <property type="entry name" value="Zinc/RING finger domain, C3HC4 (zinc finger)"/>
    <property type="match status" value="1"/>
</dbReference>
<proteinExistence type="predicted"/>
<evidence type="ECO:0000313" key="3">
    <source>
        <dbReference type="Proteomes" id="UP000030762"/>
    </source>
</evidence>
<dbReference type="InParanoid" id="T0Q410"/>
<protein>
    <recommendedName>
        <fullName evidence="1">U-box domain-containing protein</fullName>
    </recommendedName>
</protein>
<dbReference type="OrthoDB" id="10064100at2759"/>
<keyword evidence="3" id="KW-1185">Reference proteome</keyword>
<dbReference type="InterPro" id="IPR003613">
    <property type="entry name" value="Ubox_domain"/>
</dbReference>
<dbReference type="GeneID" id="19954849"/>
<dbReference type="GO" id="GO:0004842">
    <property type="term" value="F:ubiquitin-protein transferase activity"/>
    <property type="evidence" value="ECO:0007669"/>
    <property type="project" value="InterPro"/>
</dbReference>
<dbReference type="PROSITE" id="PS51698">
    <property type="entry name" value="U_BOX"/>
    <property type="match status" value="1"/>
</dbReference>
<dbReference type="EMBL" id="JH767198">
    <property type="protein sequence ID" value="EQC28165.1"/>
    <property type="molecule type" value="Genomic_DNA"/>
</dbReference>
<organism evidence="2 3">
    <name type="scientific">Saprolegnia diclina (strain VS20)</name>
    <dbReference type="NCBI Taxonomy" id="1156394"/>
    <lineage>
        <taxon>Eukaryota</taxon>
        <taxon>Sar</taxon>
        <taxon>Stramenopiles</taxon>
        <taxon>Oomycota</taxon>
        <taxon>Saprolegniomycetes</taxon>
        <taxon>Saprolegniales</taxon>
        <taxon>Saprolegniaceae</taxon>
        <taxon>Saprolegnia</taxon>
    </lineage>
</organism>
<dbReference type="Proteomes" id="UP000030762">
    <property type="component" value="Unassembled WGS sequence"/>
</dbReference>
<dbReference type="InterPro" id="IPR052085">
    <property type="entry name" value="WD-SAM-U-box"/>
</dbReference>
<name>T0Q410_SAPDV</name>
<dbReference type="PANTHER" id="PTHR46573:SF1">
    <property type="entry name" value="WD REPEAT, SAM AND U-BOX DOMAIN-CONTAINING PROTEIN 1"/>
    <property type="match status" value="1"/>
</dbReference>
<dbReference type="STRING" id="1156394.T0Q410"/>
<dbReference type="GO" id="GO:0016567">
    <property type="term" value="P:protein ubiquitination"/>
    <property type="evidence" value="ECO:0007669"/>
    <property type="project" value="InterPro"/>
</dbReference>
<dbReference type="InterPro" id="IPR013083">
    <property type="entry name" value="Znf_RING/FYVE/PHD"/>
</dbReference>
<evidence type="ECO:0000313" key="2">
    <source>
        <dbReference type="EMBL" id="EQC28165.1"/>
    </source>
</evidence>
<dbReference type="CDD" id="cd16655">
    <property type="entry name" value="RING-Ubox_WDSUB1-like"/>
    <property type="match status" value="1"/>
</dbReference>
<reference evidence="2 3" key="1">
    <citation type="submission" date="2012-04" db="EMBL/GenBank/DDBJ databases">
        <title>The Genome Sequence of Saprolegnia declina VS20.</title>
        <authorList>
            <consortium name="The Broad Institute Genome Sequencing Platform"/>
            <person name="Russ C."/>
            <person name="Nusbaum C."/>
            <person name="Tyler B."/>
            <person name="van West P."/>
            <person name="Dieguez-Uribeondo J."/>
            <person name="de Bruijn I."/>
            <person name="Tripathy S."/>
            <person name="Jiang R."/>
            <person name="Young S.K."/>
            <person name="Zeng Q."/>
            <person name="Gargeya S."/>
            <person name="Fitzgerald M."/>
            <person name="Haas B."/>
            <person name="Abouelleil A."/>
            <person name="Alvarado L."/>
            <person name="Arachchi H.M."/>
            <person name="Berlin A."/>
            <person name="Chapman S.B."/>
            <person name="Goldberg J."/>
            <person name="Griggs A."/>
            <person name="Gujja S."/>
            <person name="Hansen M."/>
            <person name="Howarth C."/>
            <person name="Imamovic A."/>
            <person name="Larimer J."/>
            <person name="McCowen C."/>
            <person name="Montmayeur A."/>
            <person name="Murphy C."/>
            <person name="Neiman D."/>
            <person name="Pearson M."/>
            <person name="Priest M."/>
            <person name="Roberts A."/>
            <person name="Saif S."/>
            <person name="Shea T."/>
            <person name="Sisk P."/>
            <person name="Sykes S."/>
            <person name="Wortman J."/>
            <person name="Nusbaum C."/>
            <person name="Birren B."/>
        </authorList>
    </citation>
    <scope>NUCLEOTIDE SEQUENCE [LARGE SCALE GENOMIC DNA]</scope>
    <source>
        <strain evidence="2 3">VS20</strain>
    </source>
</reference>
<sequence>MLASFVCPISHEVMTDPVVAMDGHSYERHCIATWLRTHTTSPSTNAHLASTLLVPNFALKQAIDEYTASHAASRAREALPLDGYFIYRLLEPIHVCASPQFAHRAKQPDGSPYILPTGALVIATRREYGQDDAIFLQIEAGRYIYEARSGIAMAARVTPVPGLRVHDVLAATPLYNGLGPTTVMVGSLAYGDLVSTDLHVHDLLGGSFARLEGSMLWVSTTELLRVFPTRDCNAVALDDNTTLVSNPSPSVATCLETLQKGQVICSTLVFSANVPEVYVVRASSGDRAGWLTATKAQLVTSTQESVSFPHLSLNVVVAATASVARRRSRETYEGDDDTVRSTAMLPALKRQCV</sequence>
<dbReference type="VEuPathDB" id="FungiDB:SDRG_14122"/>